<dbReference type="Gene3D" id="3.40.50.720">
    <property type="entry name" value="NAD(P)-binding Rossmann-like Domain"/>
    <property type="match status" value="2"/>
</dbReference>
<feature type="domain" description="D-isomer specific 2-hydroxyacid dehydrogenase catalytic" evidence="5">
    <location>
        <begin position="31"/>
        <end position="320"/>
    </location>
</feature>
<evidence type="ECO:0000256" key="1">
    <source>
        <dbReference type="ARBA" id="ARBA00005854"/>
    </source>
</evidence>
<sequence>MSDRQTPKIVFLDSDTFASSIERRRPSVDHEWVEHAATDKRNIAERLEGASIAVTNKVPIGREAIWNLPDLKMIAVAATGYNVIDLEACREADITVSNVQGYATETLPEHVFALMLALRRSLVPYRQDLIAGRWQEAGQFCFFDHPIHDLAGSTLGIVGSGTLGRAVGRLGEAFGMEVIHGGRKNDSEPGEGRVAFDDLIARSDVISLHCPLTDGTRGLIGDAEFAAMDRKPILINTARGGVVDEDAAVRAVKQGHVSGLGFDVLSEEPPKNGNPLLAIADRPNVIITPHIAWASESAQSEVWRQTIENIQAFLDGSPIRVVT</sequence>
<evidence type="ECO:0000256" key="4">
    <source>
        <dbReference type="RuleBase" id="RU003719"/>
    </source>
</evidence>
<evidence type="ECO:0000256" key="2">
    <source>
        <dbReference type="ARBA" id="ARBA00023002"/>
    </source>
</evidence>
<dbReference type="EMBL" id="NBYO01000003">
    <property type="protein sequence ID" value="OXS99497.1"/>
    <property type="molecule type" value="Genomic_DNA"/>
</dbReference>
<dbReference type="PANTHER" id="PTHR43761:SF1">
    <property type="entry name" value="D-ISOMER SPECIFIC 2-HYDROXYACID DEHYDROGENASE CATALYTIC DOMAIN-CONTAINING PROTEIN-RELATED"/>
    <property type="match status" value="1"/>
</dbReference>
<evidence type="ECO:0000256" key="3">
    <source>
        <dbReference type="ARBA" id="ARBA00023027"/>
    </source>
</evidence>
<dbReference type="SUPFAM" id="SSF51735">
    <property type="entry name" value="NAD(P)-binding Rossmann-fold domains"/>
    <property type="match status" value="1"/>
</dbReference>
<dbReference type="InterPro" id="IPR006140">
    <property type="entry name" value="D-isomer_DH_NAD-bd"/>
</dbReference>
<dbReference type="AlphaFoldDB" id="A0A231UU83"/>
<dbReference type="InterPro" id="IPR036291">
    <property type="entry name" value="NAD(P)-bd_dom_sf"/>
</dbReference>
<keyword evidence="3" id="KW-0520">NAD</keyword>
<comment type="similarity">
    <text evidence="1 4">Belongs to the D-isomer specific 2-hydroxyacid dehydrogenase family.</text>
</comment>
<dbReference type="InterPro" id="IPR006139">
    <property type="entry name" value="D-isomer_2_OHA_DH_cat_dom"/>
</dbReference>
<evidence type="ECO:0000259" key="6">
    <source>
        <dbReference type="Pfam" id="PF02826"/>
    </source>
</evidence>
<evidence type="ECO:0000313" key="8">
    <source>
        <dbReference type="Proteomes" id="UP000215405"/>
    </source>
</evidence>
<keyword evidence="8" id="KW-1185">Reference proteome</keyword>
<dbReference type="Pfam" id="PF02826">
    <property type="entry name" value="2-Hacid_dh_C"/>
    <property type="match status" value="1"/>
</dbReference>
<dbReference type="GO" id="GO:0016616">
    <property type="term" value="F:oxidoreductase activity, acting on the CH-OH group of donors, NAD or NADP as acceptor"/>
    <property type="evidence" value="ECO:0007669"/>
    <property type="project" value="InterPro"/>
</dbReference>
<dbReference type="PROSITE" id="PS00670">
    <property type="entry name" value="D_2_HYDROXYACID_DH_2"/>
    <property type="match status" value="1"/>
</dbReference>
<comment type="caution">
    <text evidence="7">The sequence shown here is derived from an EMBL/GenBank/DDBJ whole genome shotgun (WGS) entry which is preliminary data.</text>
</comment>
<evidence type="ECO:0000313" key="7">
    <source>
        <dbReference type="EMBL" id="OXS99497.1"/>
    </source>
</evidence>
<dbReference type="InterPro" id="IPR050418">
    <property type="entry name" value="D-iso_2-hydroxyacid_DH_PdxB"/>
</dbReference>
<proteinExistence type="inferred from homology"/>
<dbReference type="SUPFAM" id="SSF52283">
    <property type="entry name" value="Formate/glycerate dehydrogenase catalytic domain-like"/>
    <property type="match status" value="1"/>
</dbReference>
<name>A0A231UU83_9HYPH</name>
<gene>
    <name evidence="7" type="ORF">B7H23_15240</name>
</gene>
<dbReference type="InterPro" id="IPR029753">
    <property type="entry name" value="D-isomer_DH_CS"/>
</dbReference>
<reference evidence="8" key="1">
    <citation type="journal article" date="2017" name="Int. J. Syst. Evol. Microbiol.">
        <title>Notoacmeibacter marinus gen. nov., sp. nov., isolated from the gut of a limpet and proposal of Notoacmeibacteraceae fam. nov. in the order Rhizobiales of the class Alphaproteobacteria.</title>
        <authorList>
            <person name="Huang Z."/>
            <person name="Guo F."/>
            <person name="Lai Q."/>
        </authorList>
    </citation>
    <scope>NUCLEOTIDE SEQUENCE [LARGE SCALE GENOMIC DNA]</scope>
    <source>
        <strain evidence="8">XMTR2A4</strain>
    </source>
</reference>
<dbReference type="CDD" id="cd12162">
    <property type="entry name" value="2-Hacid_dh_4"/>
    <property type="match status" value="1"/>
</dbReference>
<dbReference type="Proteomes" id="UP000215405">
    <property type="component" value="Unassembled WGS sequence"/>
</dbReference>
<feature type="domain" description="D-isomer specific 2-hydroxyacid dehydrogenase NAD-binding" evidence="6">
    <location>
        <begin position="112"/>
        <end position="292"/>
    </location>
</feature>
<dbReference type="RefSeq" id="WP_094078276.1">
    <property type="nucleotide sequence ID" value="NZ_NBYO01000003.1"/>
</dbReference>
<keyword evidence="2 4" id="KW-0560">Oxidoreductase</keyword>
<dbReference type="Pfam" id="PF00389">
    <property type="entry name" value="2-Hacid_dh"/>
    <property type="match status" value="1"/>
</dbReference>
<organism evidence="7 8">
    <name type="scientific">Notoacmeibacter marinus</name>
    <dbReference type="NCBI Taxonomy" id="1876515"/>
    <lineage>
        <taxon>Bacteria</taxon>
        <taxon>Pseudomonadati</taxon>
        <taxon>Pseudomonadota</taxon>
        <taxon>Alphaproteobacteria</taxon>
        <taxon>Hyphomicrobiales</taxon>
        <taxon>Notoacmeibacteraceae</taxon>
        <taxon>Notoacmeibacter</taxon>
    </lineage>
</organism>
<dbReference type="PANTHER" id="PTHR43761">
    <property type="entry name" value="D-ISOMER SPECIFIC 2-HYDROXYACID DEHYDROGENASE FAMILY PROTEIN (AFU_ORTHOLOGUE AFUA_1G13630)"/>
    <property type="match status" value="1"/>
</dbReference>
<dbReference type="GO" id="GO:0051287">
    <property type="term" value="F:NAD binding"/>
    <property type="evidence" value="ECO:0007669"/>
    <property type="project" value="InterPro"/>
</dbReference>
<evidence type="ECO:0000259" key="5">
    <source>
        <dbReference type="Pfam" id="PF00389"/>
    </source>
</evidence>
<accession>A0A231UU83</accession>
<protein>
    <submittedName>
        <fullName evidence="7">Glycerate dehydrogenase</fullName>
    </submittedName>
</protein>